<gene>
    <name evidence="1" type="ORF">FH603_4305</name>
</gene>
<keyword evidence="2" id="KW-1185">Reference proteome</keyword>
<proteinExistence type="predicted"/>
<evidence type="ECO:0000313" key="2">
    <source>
        <dbReference type="Proteomes" id="UP000700732"/>
    </source>
</evidence>
<evidence type="ECO:0000313" key="1">
    <source>
        <dbReference type="EMBL" id="MBC3793783.1"/>
    </source>
</evidence>
<dbReference type="Proteomes" id="UP000700732">
    <property type="component" value="Unassembled WGS sequence"/>
</dbReference>
<accession>A0ABR6WC92</accession>
<name>A0ABR6WC92_9BACT</name>
<sequence>MDKCNIFLYNHNSTKTDALWPEISMKKKDDLYNECFDDN</sequence>
<reference evidence="1 2" key="1">
    <citation type="submission" date="2019-06" db="EMBL/GenBank/DDBJ databases">
        <title>Spirosoma utsteinense sp. nov. isolated from Antarctic ice-free soils.</title>
        <authorList>
            <person name="Tahon G."/>
        </authorList>
    </citation>
    <scope>NUCLEOTIDE SEQUENCE [LARGE SCALE GENOMIC DNA]</scope>
    <source>
        <strain evidence="1 2">LMG 31447</strain>
    </source>
</reference>
<organism evidence="1 2">
    <name type="scientific">Spirosoma utsteinense</name>
    <dbReference type="NCBI Taxonomy" id="2585773"/>
    <lineage>
        <taxon>Bacteria</taxon>
        <taxon>Pseudomonadati</taxon>
        <taxon>Bacteroidota</taxon>
        <taxon>Cytophagia</taxon>
        <taxon>Cytophagales</taxon>
        <taxon>Cytophagaceae</taxon>
        <taxon>Spirosoma</taxon>
    </lineage>
</organism>
<comment type="caution">
    <text evidence="1">The sequence shown here is derived from an EMBL/GenBank/DDBJ whole genome shotgun (WGS) entry which is preliminary data.</text>
</comment>
<dbReference type="EMBL" id="VFIA01000031">
    <property type="protein sequence ID" value="MBC3793783.1"/>
    <property type="molecule type" value="Genomic_DNA"/>
</dbReference>
<protein>
    <submittedName>
        <fullName evidence="1">Uncharacterized protein</fullName>
    </submittedName>
</protein>